<dbReference type="EMBL" id="PVNG01000066">
    <property type="protein sequence ID" value="PRX42833.1"/>
    <property type="molecule type" value="Genomic_DNA"/>
</dbReference>
<reference evidence="1 2" key="1">
    <citation type="submission" date="2018-03" db="EMBL/GenBank/DDBJ databases">
        <title>Genomic Encyclopedia of Type Strains, Phase III (KMG-III): the genomes of soil and plant-associated and newly described type strains.</title>
        <authorList>
            <person name="Whitman W."/>
        </authorList>
    </citation>
    <scope>NUCLEOTIDE SEQUENCE [LARGE SCALE GENOMIC DNA]</scope>
    <source>
        <strain evidence="1 2">CGMCC 4.7104</strain>
    </source>
</reference>
<gene>
    <name evidence="1" type="ORF">B0I32_1664</name>
</gene>
<proteinExistence type="predicted"/>
<dbReference type="Proteomes" id="UP000238312">
    <property type="component" value="Unassembled WGS sequence"/>
</dbReference>
<name>A0A2T0LJX0_9ACTN</name>
<dbReference type="AlphaFoldDB" id="A0A2T0LJX0"/>
<evidence type="ECO:0000313" key="1">
    <source>
        <dbReference type="EMBL" id="PRX42833.1"/>
    </source>
</evidence>
<organism evidence="1 2">
    <name type="scientific">Nonomuraea fuscirosea</name>
    <dbReference type="NCBI Taxonomy" id="1291556"/>
    <lineage>
        <taxon>Bacteria</taxon>
        <taxon>Bacillati</taxon>
        <taxon>Actinomycetota</taxon>
        <taxon>Actinomycetes</taxon>
        <taxon>Streptosporangiales</taxon>
        <taxon>Streptosporangiaceae</taxon>
        <taxon>Nonomuraea</taxon>
    </lineage>
</organism>
<keyword evidence="2" id="KW-1185">Reference proteome</keyword>
<accession>A0A2T0LJX0</accession>
<sequence length="89" mass="9770">MVGGLGRAAIGLDDGHERAGALRAKGLVAPLRRSAAPQIRRELSQQIDATVDQSRRDGVNTTMRFRQRQVRLGAGWAVPQLVKSDPVRW</sequence>
<evidence type="ECO:0000313" key="2">
    <source>
        <dbReference type="Proteomes" id="UP000238312"/>
    </source>
</evidence>
<protein>
    <submittedName>
        <fullName evidence="1">Uncharacterized protein</fullName>
    </submittedName>
</protein>
<comment type="caution">
    <text evidence="1">The sequence shown here is derived from an EMBL/GenBank/DDBJ whole genome shotgun (WGS) entry which is preliminary data.</text>
</comment>